<protein>
    <submittedName>
        <fullName evidence="3">Uncharacterized protein</fullName>
    </submittedName>
</protein>
<accession>A0A1H8WJF4</accession>
<dbReference type="AlphaFoldDB" id="A0A1H8WJF4"/>
<evidence type="ECO:0000256" key="2">
    <source>
        <dbReference type="SAM" id="Phobius"/>
    </source>
</evidence>
<organism evidence="3 5">
    <name type="scientific">Rhizobium tibeticum</name>
    <dbReference type="NCBI Taxonomy" id="501024"/>
    <lineage>
        <taxon>Bacteria</taxon>
        <taxon>Pseudomonadati</taxon>
        <taxon>Pseudomonadota</taxon>
        <taxon>Alphaproteobacteria</taxon>
        <taxon>Hyphomicrobiales</taxon>
        <taxon>Rhizobiaceae</taxon>
        <taxon>Rhizobium/Agrobacterium group</taxon>
        <taxon>Rhizobium</taxon>
    </lineage>
</organism>
<evidence type="ECO:0000313" key="4">
    <source>
        <dbReference type="EMBL" id="SEP27663.1"/>
    </source>
</evidence>
<evidence type="ECO:0000256" key="1">
    <source>
        <dbReference type="SAM" id="MobiDB-lite"/>
    </source>
</evidence>
<evidence type="ECO:0000313" key="5">
    <source>
        <dbReference type="Proteomes" id="UP000183063"/>
    </source>
</evidence>
<sequence length="224" mass="24655">MTQFFETTQGILVLGAMIGAGCFAAGTIIPNAFRWASAERFRKSKGDARRAAMLTVLALDDFVGASYAAVHDTPEFNPINDGEFAFHVPDPTLVLPSGQDLSVLGEDLLEEILWLSNRVANLSNALDVLDLSRPGFDSFFERREEGYAVLGAKAMDLIERLLAEFDVRLPDKPDYYRQREGFAAILQNAGERQLRRKKLTPKVESEPGGSNITQLFPKTGGDAD</sequence>
<feature type="region of interest" description="Disordered" evidence="1">
    <location>
        <begin position="200"/>
        <end position="224"/>
    </location>
</feature>
<dbReference type="EMBL" id="FNXB01000075">
    <property type="protein sequence ID" value="SEI20739.1"/>
    <property type="molecule type" value="Genomic_DNA"/>
</dbReference>
<dbReference type="Proteomes" id="UP000198939">
    <property type="component" value="Unassembled WGS sequence"/>
</dbReference>
<name>A0A1H8WJF4_9HYPH</name>
<keyword evidence="2" id="KW-1133">Transmembrane helix</keyword>
<gene>
    <name evidence="3" type="ORF">RTCCBAU85039_6462</name>
    <name evidence="4" type="ORF">SAMN05216228_106616</name>
</gene>
<evidence type="ECO:0000313" key="6">
    <source>
        <dbReference type="Proteomes" id="UP000198939"/>
    </source>
</evidence>
<proteinExistence type="predicted"/>
<dbReference type="Proteomes" id="UP000183063">
    <property type="component" value="Unassembled WGS sequence"/>
</dbReference>
<dbReference type="RefSeq" id="WP_072381816.1">
    <property type="nucleotide sequence ID" value="NZ_FNXB01000075.1"/>
</dbReference>
<keyword evidence="6" id="KW-1185">Reference proteome</keyword>
<dbReference type="EMBL" id="FOCV01000066">
    <property type="protein sequence ID" value="SEP27663.1"/>
    <property type="molecule type" value="Genomic_DNA"/>
</dbReference>
<reference evidence="5" key="2">
    <citation type="submission" date="2016-10" db="EMBL/GenBank/DDBJ databases">
        <authorList>
            <person name="Wibberg D."/>
        </authorList>
    </citation>
    <scope>NUCLEOTIDE SEQUENCE [LARGE SCALE GENOMIC DNA]</scope>
</reference>
<keyword evidence="2" id="KW-0472">Membrane</keyword>
<reference evidence="3" key="1">
    <citation type="submission" date="2016-10" db="EMBL/GenBank/DDBJ databases">
        <authorList>
            <person name="de Groot N.N."/>
        </authorList>
    </citation>
    <scope>NUCLEOTIDE SEQUENCE [LARGE SCALE GENOMIC DNA]</scope>
    <source>
        <strain evidence="3">CCBAU85039</strain>
    </source>
</reference>
<feature type="transmembrane region" description="Helical" evidence="2">
    <location>
        <begin position="12"/>
        <end position="33"/>
    </location>
</feature>
<evidence type="ECO:0000313" key="3">
    <source>
        <dbReference type="EMBL" id="SEI20739.1"/>
    </source>
</evidence>
<dbReference type="OrthoDB" id="8361578at2"/>
<reference evidence="4 6" key="3">
    <citation type="submission" date="2016-10" db="EMBL/GenBank/DDBJ databases">
        <authorList>
            <person name="Varghese N."/>
            <person name="Submissions S."/>
        </authorList>
    </citation>
    <scope>NUCLEOTIDE SEQUENCE [LARGE SCALE GENOMIC DNA]</scope>
    <source>
        <strain evidence="4 6">CGMCC 1.7071</strain>
    </source>
</reference>
<keyword evidence="2" id="KW-0812">Transmembrane</keyword>